<accession>A0A366MC76</accession>
<name>A0A366MC76_9EURY</name>
<dbReference type="EMBL" id="NIZT01000017">
    <property type="protein sequence ID" value="RBQ23851.1"/>
    <property type="molecule type" value="Genomic_DNA"/>
</dbReference>
<dbReference type="AlphaFoldDB" id="A0A366MC76"/>
<gene>
    <name evidence="1" type="ORF">ALNOE001_06420</name>
</gene>
<dbReference type="Proteomes" id="UP000253099">
    <property type="component" value="Unassembled WGS sequence"/>
</dbReference>
<comment type="caution">
    <text evidence="1">The sequence shown here is derived from an EMBL/GenBank/DDBJ whole genome shotgun (WGS) entry which is preliminary data.</text>
</comment>
<proteinExistence type="predicted"/>
<organism evidence="1 2">
    <name type="scientific">Candidatus Methanobinarius endosymbioticus</name>
    <dbReference type="NCBI Taxonomy" id="2006182"/>
    <lineage>
        <taxon>Archaea</taxon>
        <taxon>Methanobacteriati</taxon>
        <taxon>Methanobacteriota</taxon>
        <taxon>Methanomada group</taxon>
        <taxon>Methanobacteria</taxon>
        <taxon>Methanobacteriales</taxon>
        <taxon>Methanobacteriaceae</taxon>
        <taxon>Candidatus Methanobinarius</taxon>
    </lineage>
</organism>
<keyword evidence="2" id="KW-1185">Reference proteome</keyword>
<reference evidence="1 2" key="1">
    <citation type="submission" date="2018-06" db="EMBL/GenBank/DDBJ databases">
        <title>Genomic insight into two independent archaeal endosymbiosis events.</title>
        <authorList>
            <person name="Lind A.E."/>
            <person name="Lewis W.H."/>
            <person name="Spang A."/>
            <person name="Guy L."/>
            <person name="Embley M.T."/>
            <person name="Ettema T.J.G."/>
        </authorList>
    </citation>
    <scope>NUCLEOTIDE SEQUENCE [LARGE SCALE GENOMIC DNA]</scope>
    <source>
        <strain evidence="1">NOE</strain>
    </source>
</reference>
<evidence type="ECO:0000313" key="2">
    <source>
        <dbReference type="Proteomes" id="UP000253099"/>
    </source>
</evidence>
<sequence>MMLNWQKEITEIDPDIKFRSEGGWLKTVEKLDKSVSNGYSLVGDFVKFGDFEENYTEGIYVDCNKEKRKKKKAQHDYRLFRLANGQLRLLDMVIDGESNWACEFWDTIEEELVPEI</sequence>
<protein>
    <submittedName>
        <fullName evidence="1">Uncharacterized protein</fullName>
    </submittedName>
</protein>
<evidence type="ECO:0000313" key="1">
    <source>
        <dbReference type="EMBL" id="RBQ23851.1"/>
    </source>
</evidence>